<feature type="transmembrane region" description="Helical" evidence="6">
    <location>
        <begin position="240"/>
        <end position="265"/>
    </location>
</feature>
<dbReference type="InterPro" id="IPR042099">
    <property type="entry name" value="ANL_N_sf"/>
</dbReference>
<name>A0A0S4PWN2_9HELI</name>
<feature type="transmembrane region" description="Helical" evidence="6">
    <location>
        <begin position="307"/>
        <end position="325"/>
    </location>
</feature>
<reference evidence="9" key="1">
    <citation type="submission" date="2015-11" db="EMBL/GenBank/DDBJ databases">
        <authorList>
            <person name="Anvar S.Y."/>
        </authorList>
    </citation>
    <scope>NUCLEOTIDE SEQUENCE [LARGE SCALE GENOMIC DNA]</scope>
</reference>
<evidence type="ECO:0000313" key="8">
    <source>
        <dbReference type="EMBL" id="CUU40314.1"/>
    </source>
</evidence>
<dbReference type="Pfam" id="PF01553">
    <property type="entry name" value="Acyltransferase"/>
    <property type="match status" value="1"/>
</dbReference>
<organism evidence="8 9">
    <name type="scientific">Helicobacter typhlonius</name>
    <dbReference type="NCBI Taxonomy" id="76936"/>
    <lineage>
        <taxon>Bacteria</taxon>
        <taxon>Pseudomonadati</taxon>
        <taxon>Campylobacterota</taxon>
        <taxon>Epsilonproteobacteria</taxon>
        <taxon>Campylobacterales</taxon>
        <taxon>Helicobacteraceae</taxon>
        <taxon>Helicobacter</taxon>
    </lineage>
</organism>
<keyword evidence="3 6" id="KW-0812">Transmembrane</keyword>
<dbReference type="Gene3D" id="3.40.50.12780">
    <property type="entry name" value="N-terminal domain of ligase-like"/>
    <property type="match status" value="1"/>
</dbReference>
<dbReference type="GO" id="GO:0008922">
    <property type="term" value="F:long-chain fatty acid [acyl-carrier-protein] ligase activity"/>
    <property type="evidence" value="ECO:0007669"/>
    <property type="project" value="UniProtKB-EC"/>
</dbReference>
<evidence type="ECO:0000256" key="3">
    <source>
        <dbReference type="ARBA" id="ARBA00022692"/>
    </source>
</evidence>
<dbReference type="Gene3D" id="3.30.300.30">
    <property type="match status" value="1"/>
</dbReference>
<dbReference type="GeneID" id="78151616"/>
<dbReference type="EC" id="6.2.1.20" evidence="8"/>
<feature type="transmembrane region" description="Helical" evidence="6">
    <location>
        <begin position="180"/>
        <end position="203"/>
    </location>
</feature>
<feature type="transmembrane region" description="Helical" evidence="6">
    <location>
        <begin position="365"/>
        <end position="388"/>
    </location>
</feature>
<feature type="transmembrane region" description="Helical" evidence="6">
    <location>
        <begin position="394"/>
        <end position="413"/>
    </location>
</feature>
<sequence>MNRLWKITGFLPFIVVAFINAFMDLGHKITIQNTIYKVYDGSELTLLTSIINALILLPFIFLFSPSGFLADKYPKNVVMRICAWFGLLLSIIIALCYFLGYFWFAFIATLFMAAQSAIYSPAKYGFIKDLVGKDLLAWGNGVMQAVAIVAILAGMSVFSLLFESLYALSDLGFLAQKGEILQSVAPLGFVLIACALIELYLCYTLPTLTQRTQEVFDKEAYLRGSLLKANFKLLTSHRNIWLSVIGIAVFWSISQLLLATFPTYVKMTFAELNTFKVQMIIACSGFGIIIGSIIAGRFSKQYIETGLIPIGAGFICITTMLILSFSSLTSYAVLFFFFGVGGALFIVPLNALIQFHAKEGELGKILAGNNFVQNIAMLLFLLIGTLVSLGNIDVVYLFYFCMIVALCGAIYVVKLLPFSLVRMLVTLAFFQRYRLNVEGFENVPERGGVLLLGNHISFIDWAMVQLALPRKVYFVMERSYYDRWYIRIFLDFFGVIPVSNAGSRKALESIAQKLIQGHMVCIFPEGAISRHGHLNTFKNGFELAAKNVNENQAVILPFYIRGLWGSAFSHSHQGFQERRKSFAKRNITIAFGESLDIHSNAQQVKAKVFELSFSAWKSQCEVLPTLGKAWVDSAKKWGSEVAIIDSLSGSMSYTRMLSLTLILSKLFAEQTKEQQNVGIILPASLASALCNLSLLMATKTIVNLNFTAGQKAIDAAIKSAQIQTIYTSQKFMDKLEGKGVSLNFSQNVRVLYMEDLVDKVKANKLDFVCKMAQAILLPSFMLKWFYIKAQKNTDIAAILFSSGSEGKPKGVMLSHLNIMSNILQISDVIHARDGDSMLSSLPPFHAFGLTVTTLMPLLEGMLSVTHADPTDAIGVAKAIAKNKVSVMCGTSTFLGIYARSNKVDKLMFDSLRLVVAGAEKLKKDVKEAFVMKFNKEIYEGYGATETTPVASVNLPSEFDVDNWELHKASKEGSVGMPLPGSAIRIVEPNTMQEMPVGEDGLILIGGHQVMVGYLNDEEKTKEVIVEIDGIRWYKSGDKGHLDADGFIHIVDRYSRFAKIGGEMVSLGGIEEEIAKLIKKYEIDDGLKYVATAIDDSKKGESVILLVSGEKTEYEKIEKIIKEVQIPALFKPSKILRVESIPVLGSGKVDFKGAKDLAQKLLNV</sequence>
<dbReference type="PATRIC" id="fig|76936.10.peg.1398"/>
<feature type="transmembrane region" description="Helical" evidence="6">
    <location>
        <begin position="277"/>
        <end position="295"/>
    </location>
</feature>
<dbReference type="CDD" id="cd07989">
    <property type="entry name" value="LPLAT_AGPAT-like"/>
    <property type="match status" value="1"/>
</dbReference>
<feature type="transmembrane region" description="Helical" evidence="6">
    <location>
        <begin position="331"/>
        <end position="353"/>
    </location>
</feature>
<dbReference type="Proteomes" id="UP000064525">
    <property type="component" value="Chromosome I"/>
</dbReference>
<dbReference type="Gene3D" id="1.20.1250.20">
    <property type="entry name" value="MFS general substrate transporter like domains"/>
    <property type="match status" value="1"/>
</dbReference>
<dbReference type="SUPFAM" id="SSF56801">
    <property type="entry name" value="Acetyl-CoA synthetase-like"/>
    <property type="match status" value="1"/>
</dbReference>
<dbReference type="GO" id="GO:0022857">
    <property type="term" value="F:transmembrane transporter activity"/>
    <property type="evidence" value="ECO:0007669"/>
    <property type="project" value="InterPro"/>
</dbReference>
<dbReference type="AlphaFoldDB" id="A0A0S4PWN2"/>
<dbReference type="InterPro" id="IPR020845">
    <property type="entry name" value="AMP-binding_CS"/>
</dbReference>
<evidence type="ECO:0000256" key="1">
    <source>
        <dbReference type="ARBA" id="ARBA00006432"/>
    </source>
</evidence>
<evidence type="ECO:0000313" key="9">
    <source>
        <dbReference type="Proteomes" id="UP000064525"/>
    </source>
</evidence>
<keyword evidence="4 6" id="KW-1133">Transmembrane helix</keyword>
<dbReference type="InterPro" id="IPR036259">
    <property type="entry name" value="MFS_trans_sf"/>
</dbReference>
<keyword evidence="5 6" id="KW-0472">Membrane</keyword>
<keyword evidence="8" id="KW-0012">Acyltransferase</keyword>
<evidence type="ECO:0000256" key="5">
    <source>
        <dbReference type="ARBA" id="ARBA00023136"/>
    </source>
</evidence>
<feature type="transmembrane region" description="Helical" evidence="6">
    <location>
        <begin position="83"/>
        <end position="114"/>
    </location>
</feature>
<protein>
    <submittedName>
        <fullName evidence="8">Putative 2-acylglycerophosphoethanolamine acyltransferase / acyl-acyl carrier protein synthetase</fullName>
        <ecNumber evidence="8">6.2.1.20</ecNumber>
    </submittedName>
</protein>
<evidence type="ECO:0000256" key="4">
    <source>
        <dbReference type="ARBA" id="ARBA00022989"/>
    </source>
</evidence>
<feature type="domain" description="Phospholipid/glycerol acyltransferase" evidence="7">
    <location>
        <begin position="449"/>
        <end position="563"/>
    </location>
</feature>
<feature type="transmembrane region" description="Helical" evidence="6">
    <location>
        <begin position="6"/>
        <end position="23"/>
    </location>
</feature>
<dbReference type="InterPro" id="IPR000873">
    <property type="entry name" value="AMP-dep_synth/lig_dom"/>
</dbReference>
<proteinExistence type="inferred from homology"/>
<dbReference type="InterPro" id="IPR011701">
    <property type="entry name" value="MFS"/>
</dbReference>
<dbReference type="SMART" id="SM00563">
    <property type="entry name" value="PlsC"/>
    <property type="match status" value="1"/>
</dbReference>
<evidence type="ECO:0000256" key="2">
    <source>
        <dbReference type="ARBA" id="ARBA00022598"/>
    </source>
</evidence>
<dbReference type="NCBIfam" id="NF006386">
    <property type="entry name" value="PRK08633.1"/>
    <property type="match status" value="1"/>
</dbReference>
<feature type="transmembrane region" description="Helical" evidence="6">
    <location>
        <begin position="44"/>
        <end position="63"/>
    </location>
</feature>
<evidence type="ECO:0000256" key="6">
    <source>
        <dbReference type="SAM" id="Phobius"/>
    </source>
</evidence>
<dbReference type="PANTHER" id="PTHR24096:SF149">
    <property type="entry name" value="AMP-BINDING DOMAIN-CONTAINING PROTEIN-RELATED"/>
    <property type="match status" value="1"/>
</dbReference>
<dbReference type="Pfam" id="PF00501">
    <property type="entry name" value="AMP-binding"/>
    <property type="match status" value="1"/>
</dbReference>
<dbReference type="SUPFAM" id="SSF69593">
    <property type="entry name" value="Glycerol-3-phosphate (1)-acyltransferase"/>
    <property type="match status" value="1"/>
</dbReference>
<dbReference type="KEGG" id="hty:BN2458_PEG1431"/>
<feature type="transmembrane region" description="Helical" evidence="6">
    <location>
        <begin position="135"/>
        <end position="160"/>
    </location>
</feature>
<dbReference type="RefSeq" id="WP_058122066.1">
    <property type="nucleotide sequence ID" value="NZ_CAOMJD010000021.1"/>
</dbReference>
<gene>
    <name evidence="8" type="ORF">BN2458_PEG1431</name>
</gene>
<comment type="similarity">
    <text evidence="1">Belongs to the ATP-dependent AMP-binding enzyme family.</text>
</comment>
<dbReference type="SUPFAM" id="SSF103473">
    <property type="entry name" value="MFS general substrate transporter"/>
    <property type="match status" value="1"/>
</dbReference>
<dbReference type="GO" id="GO:0016405">
    <property type="term" value="F:CoA-ligase activity"/>
    <property type="evidence" value="ECO:0007669"/>
    <property type="project" value="TreeGrafter"/>
</dbReference>
<dbReference type="InterPro" id="IPR002123">
    <property type="entry name" value="Plipid/glycerol_acylTrfase"/>
</dbReference>
<dbReference type="PROSITE" id="PS00455">
    <property type="entry name" value="AMP_BINDING"/>
    <property type="match status" value="1"/>
</dbReference>
<dbReference type="OrthoDB" id="9799237at2"/>
<keyword evidence="8" id="KW-0808">Transferase</keyword>
<evidence type="ECO:0000259" key="7">
    <source>
        <dbReference type="SMART" id="SM00563"/>
    </source>
</evidence>
<keyword evidence="2 8" id="KW-0436">Ligase</keyword>
<dbReference type="Pfam" id="PF07690">
    <property type="entry name" value="MFS_1"/>
    <property type="match status" value="1"/>
</dbReference>
<dbReference type="EMBL" id="LN907858">
    <property type="protein sequence ID" value="CUU40314.1"/>
    <property type="molecule type" value="Genomic_DNA"/>
</dbReference>
<dbReference type="CDD" id="cd06173">
    <property type="entry name" value="MFS_MefA_like"/>
    <property type="match status" value="1"/>
</dbReference>
<dbReference type="GO" id="GO:0016746">
    <property type="term" value="F:acyltransferase activity"/>
    <property type="evidence" value="ECO:0007669"/>
    <property type="project" value="UniProtKB-KW"/>
</dbReference>
<accession>A0A0S4PWN2</accession>
<dbReference type="PANTHER" id="PTHR24096">
    <property type="entry name" value="LONG-CHAIN-FATTY-ACID--COA LIGASE"/>
    <property type="match status" value="1"/>
</dbReference>
<dbReference type="InterPro" id="IPR045851">
    <property type="entry name" value="AMP-bd_C_sf"/>
</dbReference>